<protein>
    <recommendedName>
        <fullName evidence="7">HNH nuclease domain-containing protein</fullName>
    </recommendedName>
</protein>
<dbReference type="GO" id="GO:0005829">
    <property type="term" value="C:cytosol"/>
    <property type="evidence" value="ECO:0007669"/>
    <property type="project" value="TreeGrafter"/>
</dbReference>
<dbReference type="AlphaFoldDB" id="A0A0F9AMQ9"/>
<dbReference type="PANTHER" id="PTHR41286:SF1">
    <property type="entry name" value="HNH NUCLEASE YAJD-RELATED"/>
    <property type="match status" value="1"/>
</dbReference>
<dbReference type="EMBL" id="LAZR01045141">
    <property type="protein sequence ID" value="KKK99585.1"/>
    <property type="molecule type" value="Genomic_DNA"/>
</dbReference>
<dbReference type="Pfam" id="PF07460">
    <property type="entry name" value="NUMOD3"/>
    <property type="match status" value="2"/>
</dbReference>
<comment type="caution">
    <text evidence="6">The sequence shown here is derived from an EMBL/GenBank/DDBJ whole genome shotgun (WGS) entry which is preliminary data.</text>
</comment>
<name>A0A0F9AMQ9_9ZZZZ</name>
<dbReference type="InterPro" id="IPR003611">
    <property type="entry name" value="NUMOD3"/>
</dbReference>
<dbReference type="GO" id="GO:0008270">
    <property type="term" value="F:zinc ion binding"/>
    <property type="evidence" value="ECO:0007669"/>
    <property type="project" value="InterPro"/>
</dbReference>
<dbReference type="GO" id="GO:0003677">
    <property type="term" value="F:DNA binding"/>
    <property type="evidence" value="ECO:0007669"/>
    <property type="project" value="InterPro"/>
</dbReference>
<dbReference type="Pfam" id="PF01844">
    <property type="entry name" value="HNH"/>
    <property type="match status" value="1"/>
</dbReference>
<evidence type="ECO:0008006" key="7">
    <source>
        <dbReference type="Google" id="ProtNLM"/>
    </source>
</evidence>
<reference evidence="6" key="1">
    <citation type="journal article" date="2015" name="Nature">
        <title>Complex archaea that bridge the gap between prokaryotes and eukaryotes.</title>
        <authorList>
            <person name="Spang A."/>
            <person name="Saw J.H."/>
            <person name="Jorgensen S.L."/>
            <person name="Zaremba-Niedzwiedzka K."/>
            <person name="Martijn J."/>
            <person name="Lind A.E."/>
            <person name="van Eijk R."/>
            <person name="Schleper C."/>
            <person name="Guy L."/>
            <person name="Ettema T.J."/>
        </authorList>
    </citation>
    <scope>NUCLEOTIDE SEQUENCE</scope>
</reference>
<dbReference type="SMART" id="SM00496">
    <property type="entry name" value="IENR2"/>
    <property type="match status" value="2"/>
</dbReference>
<gene>
    <name evidence="6" type="ORF">LCGC14_2631280</name>
</gene>
<dbReference type="CDD" id="cd00085">
    <property type="entry name" value="HNHc"/>
    <property type="match status" value="1"/>
</dbReference>
<dbReference type="InterPro" id="IPR002711">
    <property type="entry name" value="HNH"/>
</dbReference>
<feature type="domain" description="Nuclease associated modular" evidence="4">
    <location>
        <begin position="65"/>
        <end position="81"/>
    </location>
</feature>
<evidence type="ECO:0000259" key="4">
    <source>
        <dbReference type="SMART" id="SM00496"/>
    </source>
</evidence>
<feature type="domain" description="Nuclease associated modular" evidence="4">
    <location>
        <begin position="42"/>
        <end position="58"/>
    </location>
</feature>
<organism evidence="6">
    <name type="scientific">marine sediment metagenome</name>
    <dbReference type="NCBI Taxonomy" id="412755"/>
    <lineage>
        <taxon>unclassified sequences</taxon>
        <taxon>metagenomes</taxon>
        <taxon>ecological metagenomes</taxon>
    </lineage>
</organism>
<feature type="compositionally biased region" description="Basic and acidic residues" evidence="3">
    <location>
        <begin position="48"/>
        <end position="59"/>
    </location>
</feature>
<dbReference type="InterPro" id="IPR003615">
    <property type="entry name" value="HNH_nuc"/>
</dbReference>
<sequence length="209" mass="24172">MVYRIRTKYCKQCGIEFSERMPESRVFCSVSCRQTFRNDPVRNPSKSPEARRKISESRKGKPTTLGRPCSEKTKKKISKSLIGTSTGRRPTQKAIDAFVKGGEKNLLRASGSEHHMWKGGHSKERQARYKDPEYIEWRTKCLERDSYTCQKCGVRNGMGETIILQVHHKIHYWERPALRYDLDNGTSLCIGCHRKAHKGMKKPKNPRSD</sequence>
<dbReference type="SMART" id="SM00507">
    <property type="entry name" value="HNHc"/>
    <property type="match status" value="1"/>
</dbReference>
<evidence type="ECO:0000259" key="5">
    <source>
        <dbReference type="SMART" id="SM00507"/>
    </source>
</evidence>
<feature type="domain" description="HNH nuclease" evidence="5">
    <location>
        <begin position="136"/>
        <end position="194"/>
    </location>
</feature>
<accession>A0A0F9AMQ9</accession>
<keyword evidence="2" id="KW-0378">Hydrolase</keyword>
<evidence type="ECO:0000313" key="6">
    <source>
        <dbReference type="EMBL" id="KKK99585.1"/>
    </source>
</evidence>
<feature type="region of interest" description="Disordered" evidence="3">
    <location>
        <begin position="38"/>
        <end position="78"/>
    </location>
</feature>
<evidence type="ECO:0000256" key="3">
    <source>
        <dbReference type="SAM" id="MobiDB-lite"/>
    </source>
</evidence>
<evidence type="ECO:0000256" key="2">
    <source>
        <dbReference type="ARBA" id="ARBA00022801"/>
    </source>
</evidence>
<evidence type="ECO:0000256" key="1">
    <source>
        <dbReference type="ARBA" id="ARBA00022722"/>
    </source>
</evidence>
<dbReference type="PANTHER" id="PTHR41286">
    <property type="entry name" value="HNH NUCLEASE YAJD-RELATED"/>
    <property type="match status" value="1"/>
</dbReference>
<proteinExistence type="predicted"/>
<keyword evidence="1" id="KW-0540">Nuclease</keyword>
<dbReference type="GO" id="GO:0016787">
    <property type="term" value="F:hydrolase activity"/>
    <property type="evidence" value="ECO:0007669"/>
    <property type="project" value="UniProtKB-KW"/>
</dbReference>
<dbReference type="GO" id="GO:0004519">
    <property type="term" value="F:endonuclease activity"/>
    <property type="evidence" value="ECO:0007669"/>
    <property type="project" value="InterPro"/>
</dbReference>